<accession>A0ABS4PTD4</accession>
<dbReference type="Pfam" id="PF00067">
    <property type="entry name" value="p450"/>
    <property type="match status" value="1"/>
</dbReference>
<keyword evidence="2" id="KW-0479">Metal-binding</keyword>
<keyword evidence="2" id="KW-0349">Heme</keyword>
<dbReference type="InterPro" id="IPR017972">
    <property type="entry name" value="Cyt_P450_CS"/>
</dbReference>
<dbReference type="PANTHER" id="PTHR46696:SF1">
    <property type="entry name" value="CYTOCHROME P450 YJIB-RELATED"/>
    <property type="match status" value="1"/>
</dbReference>
<dbReference type="SUPFAM" id="SSF48264">
    <property type="entry name" value="Cytochrome P450"/>
    <property type="match status" value="1"/>
</dbReference>
<keyword evidence="2" id="KW-0408">Iron</keyword>
<evidence type="ECO:0000256" key="3">
    <source>
        <dbReference type="SAM" id="MobiDB-lite"/>
    </source>
</evidence>
<dbReference type="Gene3D" id="1.10.630.10">
    <property type="entry name" value="Cytochrome P450"/>
    <property type="match status" value="1"/>
</dbReference>
<evidence type="ECO:0000256" key="1">
    <source>
        <dbReference type="ARBA" id="ARBA00010617"/>
    </source>
</evidence>
<gene>
    <name evidence="4" type="ORF">JOM49_004217</name>
</gene>
<dbReference type="Proteomes" id="UP000741013">
    <property type="component" value="Unassembled WGS sequence"/>
</dbReference>
<keyword evidence="2" id="KW-0560">Oxidoreductase</keyword>
<dbReference type="PANTHER" id="PTHR46696">
    <property type="entry name" value="P450, PUTATIVE (EUROFUNG)-RELATED"/>
    <property type="match status" value="1"/>
</dbReference>
<reference evidence="4 5" key="1">
    <citation type="submission" date="2021-03" db="EMBL/GenBank/DDBJ databases">
        <title>Sequencing the genomes of 1000 actinobacteria strains.</title>
        <authorList>
            <person name="Klenk H.-P."/>
        </authorList>
    </citation>
    <scope>NUCLEOTIDE SEQUENCE [LARGE SCALE GENOMIC DNA]</scope>
    <source>
        <strain evidence="4 5">DSM 45510</strain>
    </source>
</reference>
<dbReference type="PRINTS" id="PR00359">
    <property type="entry name" value="BP450"/>
</dbReference>
<evidence type="ECO:0000313" key="5">
    <source>
        <dbReference type="Proteomes" id="UP000741013"/>
    </source>
</evidence>
<evidence type="ECO:0000256" key="2">
    <source>
        <dbReference type="RuleBase" id="RU000461"/>
    </source>
</evidence>
<name>A0ABS4PTD4_9PSEU</name>
<sequence>MVTLSELEADPYPAYARLRREEPVSWVPEAGQWLVTRWHDVRTVLTDADRFTTDQPASSLIGLCGGTPLLLREGEAHHDLREAFRHDFDAHRVTDFVDTIARPVARRVADRIGAAGRADLAGDYFEPVSVIGLTTLFGLDSGTDVLQRWGRVLTEVANDFGRDPAVTTAAAAVMGEDAAVTEAVSRLRARPDGSVISHLLHHDRPPGRARPDADVMPVLKHLGLSALEPGWLAGWTLVALWSAPDQLAAVHADRSLLGAAVYEALRWSGPVGVLGRRTTRAVTLGGREIPAGALIAAAIASANRDEEVFTGPDRFDLHRDVRTHLGFGAGPHHCPAHPLVTALARTALDVLIERMPGVRPAPGRHATPHGWKLRLPGALDAVWERTSGQPESGVTAGSASAARARS</sequence>
<organism evidence="4 5">
    <name type="scientific">Amycolatopsis magusensis</name>
    <dbReference type="NCBI Taxonomy" id="882444"/>
    <lineage>
        <taxon>Bacteria</taxon>
        <taxon>Bacillati</taxon>
        <taxon>Actinomycetota</taxon>
        <taxon>Actinomycetes</taxon>
        <taxon>Pseudonocardiales</taxon>
        <taxon>Pseudonocardiaceae</taxon>
        <taxon>Amycolatopsis</taxon>
    </lineage>
</organism>
<comment type="similarity">
    <text evidence="1 2">Belongs to the cytochrome P450 family.</text>
</comment>
<comment type="caution">
    <text evidence="4">The sequence shown here is derived from an EMBL/GenBank/DDBJ whole genome shotgun (WGS) entry which is preliminary data.</text>
</comment>
<dbReference type="PROSITE" id="PS00086">
    <property type="entry name" value="CYTOCHROME_P450"/>
    <property type="match status" value="1"/>
</dbReference>
<dbReference type="InterPro" id="IPR001128">
    <property type="entry name" value="Cyt_P450"/>
</dbReference>
<keyword evidence="2" id="KW-0503">Monooxygenase</keyword>
<proteinExistence type="inferred from homology"/>
<keyword evidence="5" id="KW-1185">Reference proteome</keyword>
<dbReference type="InterPro" id="IPR002397">
    <property type="entry name" value="Cyt_P450_B"/>
</dbReference>
<feature type="compositionally biased region" description="Low complexity" evidence="3">
    <location>
        <begin position="396"/>
        <end position="406"/>
    </location>
</feature>
<protein>
    <submittedName>
        <fullName evidence="4">Cytochrome P450</fullName>
    </submittedName>
</protein>
<feature type="region of interest" description="Disordered" evidence="3">
    <location>
        <begin position="386"/>
        <end position="406"/>
    </location>
</feature>
<dbReference type="RefSeq" id="WP_209665961.1">
    <property type="nucleotide sequence ID" value="NZ_JAGGMS010000001.1"/>
</dbReference>
<dbReference type="InterPro" id="IPR036396">
    <property type="entry name" value="Cyt_P450_sf"/>
</dbReference>
<dbReference type="EMBL" id="JAGGMS010000001">
    <property type="protein sequence ID" value="MBP2182691.1"/>
    <property type="molecule type" value="Genomic_DNA"/>
</dbReference>
<evidence type="ECO:0000313" key="4">
    <source>
        <dbReference type="EMBL" id="MBP2182691.1"/>
    </source>
</evidence>